<dbReference type="EMBL" id="ML145092">
    <property type="protein sequence ID" value="TBU62677.1"/>
    <property type="molecule type" value="Genomic_DNA"/>
</dbReference>
<gene>
    <name evidence="2" type="ORF">BD310DRAFT_697647</name>
</gene>
<protein>
    <submittedName>
        <fullName evidence="2">Uncharacterized protein</fullName>
    </submittedName>
</protein>
<feature type="compositionally biased region" description="Low complexity" evidence="1">
    <location>
        <begin position="173"/>
        <end position="183"/>
    </location>
</feature>
<keyword evidence="3" id="KW-1185">Reference proteome</keyword>
<evidence type="ECO:0000313" key="2">
    <source>
        <dbReference type="EMBL" id="TBU62677.1"/>
    </source>
</evidence>
<dbReference type="AlphaFoldDB" id="A0A4Q9Q5K3"/>
<evidence type="ECO:0000256" key="1">
    <source>
        <dbReference type="SAM" id="MobiDB-lite"/>
    </source>
</evidence>
<evidence type="ECO:0000313" key="3">
    <source>
        <dbReference type="Proteomes" id="UP000292082"/>
    </source>
</evidence>
<sequence>MGTGIKNWERGNTIQKSLNNCDTGCSRTVACQGRRPRMFISSTHKSVSSTSLVTRLYLRVGPVSSFLRLVLDQPRRALLPPPDGATLPGRTRIHPGTSASESPGLSVSKSVISAFRVQNQSRVRPALRRRLRERSRTPCEGHLPVASSRAYSSVHLPLTSGSESFITSDDGLPRPAAPSAGRGARARQTREPYV</sequence>
<name>A0A4Q9Q5K3_9APHY</name>
<proteinExistence type="predicted"/>
<organism evidence="2 3">
    <name type="scientific">Dichomitus squalens</name>
    <dbReference type="NCBI Taxonomy" id="114155"/>
    <lineage>
        <taxon>Eukaryota</taxon>
        <taxon>Fungi</taxon>
        <taxon>Dikarya</taxon>
        <taxon>Basidiomycota</taxon>
        <taxon>Agaricomycotina</taxon>
        <taxon>Agaricomycetes</taxon>
        <taxon>Polyporales</taxon>
        <taxon>Polyporaceae</taxon>
        <taxon>Dichomitus</taxon>
    </lineage>
</organism>
<feature type="region of interest" description="Disordered" evidence="1">
    <location>
        <begin position="162"/>
        <end position="194"/>
    </location>
</feature>
<dbReference type="Proteomes" id="UP000292082">
    <property type="component" value="Unassembled WGS sequence"/>
</dbReference>
<reference evidence="2 3" key="1">
    <citation type="submission" date="2019-01" db="EMBL/GenBank/DDBJ databases">
        <title>Draft genome sequences of three monokaryotic isolates of the white-rot basidiomycete fungus Dichomitus squalens.</title>
        <authorList>
            <consortium name="DOE Joint Genome Institute"/>
            <person name="Lopez S.C."/>
            <person name="Andreopoulos B."/>
            <person name="Pangilinan J."/>
            <person name="Lipzen A."/>
            <person name="Riley R."/>
            <person name="Ahrendt S."/>
            <person name="Ng V."/>
            <person name="Barry K."/>
            <person name="Daum C."/>
            <person name="Grigoriev I.V."/>
            <person name="Hilden K.S."/>
            <person name="Makela M.R."/>
            <person name="de Vries R.P."/>
        </authorList>
    </citation>
    <scope>NUCLEOTIDE SEQUENCE [LARGE SCALE GENOMIC DNA]</scope>
    <source>
        <strain evidence="2 3">CBS 464.89</strain>
    </source>
</reference>
<accession>A0A4Q9Q5K3</accession>